<evidence type="ECO:0000313" key="3">
    <source>
        <dbReference type="EMBL" id="KAH3833518.1"/>
    </source>
</evidence>
<feature type="signal peptide" evidence="2">
    <location>
        <begin position="1"/>
        <end position="20"/>
    </location>
</feature>
<reference evidence="3" key="1">
    <citation type="journal article" date="2019" name="bioRxiv">
        <title>The Genome of the Zebra Mussel, Dreissena polymorpha: A Resource for Invasive Species Research.</title>
        <authorList>
            <person name="McCartney M.A."/>
            <person name="Auch B."/>
            <person name="Kono T."/>
            <person name="Mallez S."/>
            <person name="Zhang Y."/>
            <person name="Obille A."/>
            <person name="Becker A."/>
            <person name="Abrahante J.E."/>
            <person name="Garbe J."/>
            <person name="Badalamenti J.P."/>
            <person name="Herman A."/>
            <person name="Mangelson H."/>
            <person name="Liachko I."/>
            <person name="Sullivan S."/>
            <person name="Sone E.D."/>
            <person name="Koren S."/>
            <person name="Silverstein K.A.T."/>
            <person name="Beckman K.B."/>
            <person name="Gohl D.M."/>
        </authorList>
    </citation>
    <scope>NUCLEOTIDE SEQUENCE</scope>
    <source>
        <strain evidence="3">Duluth1</strain>
        <tissue evidence="3">Whole animal</tissue>
    </source>
</reference>
<gene>
    <name evidence="3" type="ORF">DPMN_106830</name>
</gene>
<reference evidence="3" key="2">
    <citation type="submission" date="2020-11" db="EMBL/GenBank/DDBJ databases">
        <authorList>
            <person name="McCartney M.A."/>
            <person name="Auch B."/>
            <person name="Kono T."/>
            <person name="Mallez S."/>
            <person name="Becker A."/>
            <person name="Gohl D.M."/>
            <person name="Silverstein K.A.T."/>
            <person name="Koren S."/>
            <person name="Bechman K.B."/>
            <person name="Herman A."/>
            <person name="Abrahante J.E."/>
            <person name="Garbe J."/>
        </authorList>
    </citation>
    <scope>NUCLEOTIDE SEQUENCE</scope>
    <source>
        <strain evidence="3">Duluth1</strain>
        <tissue evidence="3">Whole animal</tissue>
    </source>
</reference>
<feature type="chain" id="PRO_5038891083" evidence="2">
    <location>
        <begin position="21"/>
        <end position="154"/>
    </location>
</feature>
<evidence type="ECO:0000256" key="2">
    <source>
        <dbReference type="SAM" id="SignalP"/>
    </source>
</evidence>
<protein>
    <submittedName>
        <fullName evidence="3">Uncharacterized protein</fullName>
    </submittedName>
</protein>
<evidence type="ECO:0000313" key="4">
    <source>
        <dbReference type="Proteomes" id="UP000828390"/>
    </source>
</evidence>
<name>A0A9D4QJ17_DREPO</name>
<keyword evidence="2" id="KW-0732">Signal</keyword>
<dbReference type="EMBL" id="JAIWYP010000004">
    <property type="protein sequence ID" value="KAH3833518.1"/>
    <property type="molecule type" value="Genomic_DNA"/>
</dbReference>
<keyword evidence="1" id="KW-1133">Transmembrane helix</keyword>
<feature type="transmembrane region" description="Helical" evidence="1">
    <location>
        <begin position="80"/>
        <end position="105"/>
    </location>
</feature>
<proteinExistence type="predicted"/>
<evidence type="ECO:0000256" key="1">
    <source>
        <dbReference type="SAM" id="Phobius"/>
    </source>
</evidence>
<keyword evidence="4" id="KW-1185">Reference proteome</keyword>
<comment type="caution">
    <text evidence="3">The sequence shown here is derived from an EMBL/GenBank/DDBJ whole genome shotgun (WGS) entry which is preliminary data.</text>
</comment>
<dbReference type="Proteomes" id="UP000828390">
    <property type="component" value="Unassembled WGS sequence"/>
</dbReference>
<accession>A0A9D4QJ17</accession>
<sequence>MNMVVVVLVLLGLSVGSTWAGECCSTHYDTGVNEHSAKWCPAFCCGSSLTGLLTCCENGLLRAASYDRYPVCADFFVQNYWVAIVIGLGGLAVLTCIGIILACTIGRPRQPVAPSETRTPVTNSAYAYGAPTYNKPTGTAHGAGINGNPTSVVW</sequence>
<keyword evidence="1" id="KW-0472">Membrane</keyword>
<dbReference type="AlphaFoldDB" id="A0A9D4QJ17"/>
<keyword evidence="1" id="KW-0812">Transmembrane</keyword>
<organism evidence="3 4">
    <name type="scientific">Dreissena polymorpha</name>
    <name type="common">Zebra mussel</name>
    <name type="synonym">Mytilus polymorpha</name>
    <dbReference type="NCBI Taxonomy" id="45954"/>
    <lineage>
        <taxon>Eukaryota</taxon>
        <taxon>Metazoa</taxon>
        <taxon>Spiralia</taxon>
        <taxon>Lophotrochozoa</taxon>
        <taxon>Mollusca</taxon>
        <taxon>Bivalvia</taxon>
        <taxon>Autobranchia</taxon>
        <taxon>Heteroconchia</taxon>
        <taxon>Euheterodonta</taxon>
        <taxon>Imparidentia</taxon>
        <taxon>Neoheterodontei</taxon>
        <taxon>Myida</taxon>
        <taxon>Dreissenoidea</taxon>
        <taxon>Dreissenidae</taxon>
        <taxon>Dreissena</taxon>
    </lineage>
</organism>